<gene>
    <name evidence="10" type="ORF">EZ449_17375</name>
</gene>
<dbReference type="GO" id="GO:0006355">
    <property type="term" value="P:regulation of DNA-templated transcription"/>
    <property type="evidence" value="ECO:0007669"/>
    <property type="project" value="InterPro"/>
</dbReference>
<dbReference type="GO" id="GO:0032993">
    <property type="term" value="C:protein-DNA complex"/>
    <property type="evidence" value="ECO:0007669"/>
    <property type="project" value="TreeGrafter"/>
</dbReference>
<dbReference type="GO" id="GO:0000156">
    <property type="term" value="F:phosphorelay response regulator activity"/>
    <property type="evidence" value="ECO:0007669"/>
    <property type="project" value="TreeGrafter"/>
</dbReference>
<dbReference type="SUPFAM" id="SSF51206">
    <property type="entry name" value="cAMP-binding domain-like"/>
    <property type="match status" value="1"/>
</dbReference>
<dbReference type="RefSeq" id="WP_131561216.1">
    <property type="nucleotide sequence ID" value="NZ_SJSN01000015.1"/>
</dbReference>
<dbReference type="InterPro" id="IPR036388">
    <property type="entry name" value="WH-like_DNA-bd_sf"/>
</dbReference>
<dbReference type="PROSITE" id="PS50110">
    <property type="entry name" value="RESPONSE_REGULATORY"/>
    <property type="match status" value="1"/>
</dbReference>
<evidence type="ECO:0000259" key="7">
    <source>
        <dbReference type="PROSITE" id="PS50042"/>
    </source>
</evidence>
<dbReference type="Pfam" id="PF00072">
    <property type="entry name" value="Response_reg"/>
    <property type="match status" value="1"/>
</dbReference>
<feature type="domain" description="Response regulatory" evidence="8">
    <location>
        <begin position="4"/>
        <end position="120"/>
    </location>
</feature>
<dbReference type="InterPro" id="IPR000595">
    <property type="entry name" value="cNMP-bd_dom"/>
</dbReference>
<dbReference type="InterPro" id="IPR018490">
    <property type="entry name" value="cNMP-bd_dom_sf"/>
</dbReference>
<evidence type="ECO:0000259" key="8">
    <source>
        <dbReference type="PROSITE" id="PS50110"/>
    </source>
</evidence>
<keyword evidence="3" id="KW-0805">Transcription regulation</keyword>
<evidence type="ECO:0000313" key="11">
    <source>
        <dbReference type="Proteomes" id="UP000291485"/>
    </source>
</evidence>
<dbReference type="InterPro" id="IPR012318">
    <property type="entry name" value="HTH_CRP"/>
</dbReference>
<dbReference type="InterPro" id="IPR001789">
    <property type="entry name" value="Sig_transdc_resp-reg_receiver"/>
</dbReference>
<dbReference type="Gene3D" id="2.60.120.10">
    <property type="entry name" value="Jelly Rolls"/>
    <property type="match status" value="1"/>
</dbReference>
<dbReference type="PROSITE" id="PS51063">
    <property type="entry name" value="HTH_CRP_2"/>
    <property type="match status" value="1"/>
</dbReference>
<dbReference type="SMART" id="SM00448">
    <property type="entry name" value="REC"/>
    <property type="match status" value="1"/>
</dbReference>
<dbReference type="SUPFAM" id="SSF52172">
    <property type="entry name" value="CheY-like"/>
    <property type="match status" value="1"/>
</dbReference>
<dbReference type="SMART" id="SM00419">
    <property type="entry name" value="HTH_CRP"/>
    <property type="match status" value="1"/>
</dbReference>
<dbReference type="SMART" id="SM00100">
    <property type="entry name" value="cNMP"/>
    <property type="match status" value="1"/>
</dbReference>
<evidence type="ECO:0000256" key="6">
    <source>
        <dbReference type="PROSITE-ProRule" id="PRU00169"/>
    </source>
</evidence>
<dbReference type="CDD" id="cd00038">
    <property type="entry name" value="CAP_ED"/>
    <property type="match status" value="1"/>
</dbReference>
<reference evidence="10 11" key="1">
    <citation type="submission" date="2019-02" db="EMBL/GenBank/DDBJ databases">
        <title>Pedobacter sp. RP-3-11 sp. nov., isolated from Arctic soil.</title>
        <authorList>
            <person name="Dahal R.H."/>
        </authorList>
    </citation>
    <scope>NUCLEOTIDE SEQUENCE [LARGE SCALE GENOMIC DNA]</scope>
    <source>
        <strain evidence="10 11">RP-3-11</strain>
    </source>
</reference>
<proteinExistence type="predicted"/>
<evidence type="ECO:0000256" key="4">
    <source>
        <dbReference type="ARBA" id="ARBA00023125"/>
    </source>
</evidence>
<dbReference type="Gene3D" id="3.40.50.2300">
    <property type="match status" value="1"/>
</dbReference>
<organism evidence="10 11">
    <name type="scientific">Pedobacter frigidisoli</name>
    <dbReference type="NCBI Taxonomy" id="2530455"/>
    <lineage>
        <taxon>Bacteria</taxon>
        <taxon>Pseudomonadati</taxon>
        <taxon>Bacteroidota</taxon>
        <taxon>Sphingobacteriia</taxon>
        <taxon>Sphingobacteriales</taxon>
        <taxon>Sphingobacteriaceae</taxon>
        <taxon>Pedobacter</taxon>
    </lineage>
</organism>
<name>A0A4R0NVY9_9SPHI</name>
<dbReference type="PROSITE" id="PS50042">
    <property type="entry name" value="CNMP_BINDING_3"/>
    <property type="match status" value="1"/>
</dbReference>
<evidence type="ECO:0000313" key="10">
    <source>
        <dbReference type="EMBL" id="TCD04408.1"/>
    </source>
</evidence>
<sequence>MSKKVLIIEDHDEIRENLVEILEMAQYTVFEAENGKIGVDLAITHVPDIILCDIMMPELDGYGVLYMLNRNEQTIGIPFIFLTAKAEYADLRKGMELGADDYLVKPFDDMELLNAIEIRLKKKAANDLSYHSKTEEFKVLVEKIDGLAEFNKIIEEKKSRDFKKNQVIYYEDDYGKGLYLVTNGRIKTIKLAKDGRELMTGIYGKGDYLGINAVLSDSSYADTATALEDSKVCLIPLDQMETILNLYPEVARKFIHLLSKDNRAKEEQLLELAYHSVRKKMAATLLRLYGQQNIDDNLINISREDLAAMACMATETVSRTLSDFKDELLIDRIGTKITVLNHQGLFNMKN</sequence>
<evidence type="ECO:0000256" key="3">
    <source>
        <dbReference type="ARBA" id="ARBA00023015"/>
    </source>
</evidence>
<dbReference type="PANTHER" id="PTHR48111:SF4">
    <property type="entry name" value="DNA-BINDING DUAL TRANSCRIPTIONAL REGULATOR OMPR"/>
    <property type="match status" value="1"/>
</dbReference>
<dbReference type="Gene3D" id="1.10.10.10">
    <property type="entry name" value="Winged helix-like DNA-binding domain superfamily/Winged helix DNA-binding domain"/>
    <property type="match status" value="1"/>
</dbReference>
<comment type="caution">
    <text evidence="10">The sequence shown here is derived from an EMBL/GenBank/DDBJ whole genome shotgun (WGS) entry which is preliminary data.</text>
</comment>
<protein>
    <submittedName>
        <fullName evidence="10">Response regulator</fullName>
    </submittedName>
</protein>
<dbReference type="Proteomes" id="UP000291485">
    <property type="component" value="Unassembled WGS sequence"/>
</dbReference>
<dbReference type="InterPro" id="IPR039420">
    <property type="entry name" value="WalR-like"/>
</dbReference>
<evidence type="ECO:0000259" key="9">
    <source>
        <dbReference type="PROSITE" id="PS51063"/>
    </source>
</evidence>
<evidence type="ECO:0000256" key="5">
    <source>
        <dbReference type="ARBA" id="ARBA00023163"/>
    </source>
</evidence>
<dbReference type="PANTHER" id="PTHR48111">
    <property type="entry name" value="REGULATOR OF RPOS"/>
    <property type="match status" value="1"/>
</dbReference>
<dbReference type="GO" id="GO:0000976">
    <property type="term" value="F:transcription cis-regulatory region binding"/>
    <property type="evidence" value="ECO:0007669"/>
    <property type="project" value="TreeGrafter"/>
</dbReference>
<dbReference type="Pfam" id="PF13545">
    <property type="entry name" value="HTH_Crp_2"/>
    <property type="match status" value="1"/>
</dbReference>
<dbReference type="InterPro" id="IPR036390">
    <property type="entry name" value="WH_DNA-bd_sf"/>
</dbReference>
<dbReference type="GO" id="GO:0005829">
    <property type="term" value="C:cytosol"/>
    <property type="evidence" value="ECO:0007669"/>
    <property type="project" value="TreeGrafter"/>
</dbReference>
<keyword evidence="5" id="KW-0804">Transcription</keyword>
<dbReference type="Pfam" id="PF00027">
    <property type="entry name" value="cNMP_binding"/>
    <property type="match status" value="1"/>
</dbReference>
<keyword evidence="1 6" id="KW-0597">Phosphoprotein</keyword>
<dbReference type="InterPro" id="IPR014710">
    <property type="entry name" value="RmlC-like_jellyroll"/>
</dbReference>
<dbReference type="InterPro" id="IPR011006">
    <property type="entry name" value="CheY-like_superfamily"/>
</dbReference>
<dbReference type="OrthoDB" id="9127033at2"/>
<dbReference type="SUPFAM" id="SSF46785">
    <property type="entry name" value="Winged helix' DNA-binding domain"/>
    <property type="match status" value="1"/>
</dbReference>
<feature type="domain" description="HTH crp-type" evidence="9">
    <location>
        <begin position="275"/>
        <end position="343"/>
    </location>
</feature>
<keyword evidence="2" id="KW-0902">Two-component regulatory system</keyword>
<dbReference type="AlphaFoldDB" id="A0A4R0NVY9"/>
<evidence type="ECO:0000256" key="2">
    <source>
        <dbReference type="ARBA" id="ARBA00023012"/>
    </source>
</evidence>
<keyword evidence="4" id="KW-0238">DNA-binding</keyword>
<feature type="modified residue" description="4-aspartylphosphate" evidence="6">
    <location>
        <position position="53"/>
    </location>
</feature>
<accession>A0A4R0NVY9</accession>
<dbReference type="EMBL" id="SJSN01000015">
    <property type="protein sequence ID" value="TCD04408.1"/>
    <property type="molecule type" value="Genomic_DNA"/>
</dbReference>
<feature type="domain" description="Cyclic nucleotide-binding" evidence="7">
    <location>
        <begin position="149"/>
        <end position="261"/>
    </location>
</feature>
<keyword evidence="11" id="KW-1185">Reference proteome</keyword>
<evidence type="ECO:0000256" key="1">
    <source>
        <dbReference type="ARBA" id="ARBA00022553"/>
    </source>
</evidence>